<evidence type="ECO:0000313" key="1">
    <source>
        <dbReference type="EMBL" id="MCL6682661.1"/>
    </source>
</evidence>
<name>A0ABT0RJ63_9SPHN</name>
<sequence length="53" mass="6101">MDLNYLYQRHQISVFMSENAVCERSRKAHRGLMDAYASLIASARRGRTVVVTQ</sequence>
<keyword evidence="2" id="KW-1185">Reference proteome</keyword>
<gene>
    <name evidence="1" type="ORF">LZ536_01940</name>
</gene>
<dbReference type="EMBL" id="JAMGBD010000001">
    <property type="protein sequence ID" value="MCL6682661.1"/>
    <property type="molecule type" value="Genomic_DNA"/>
</dbReference>
<comment type="caution">
    <text evidence="1">The sequence shown here is derived from an EMBL/GenBank/DDBJ whole genome shotgun (WGS) entry which is preliminary data.</text>
</comment>
<accession>A0ABT0RJ63</accession>
<dbReference type="Proteomes" id="UP001165363">
    <property type="component" value="Unassembled WGS sequence"/>
</dbReference>
<evidence type="ECO:0000313" key="2">
    <source>
        <dbReference type="Proteomes" id="UP001165363"/>
    </source>
</evidence>
<evidence type="ECO:0008006" key="3">
    <source>
        <dbReference type="Google" id="ProtNLM"/>
    </source>
</evidence>
<dbReference type="RefSeq" id="WP_249846616.1">
    <property type="nucleotide sequence ID" value="NZ_JAMGBD010000001.1"/>
</dbReference>
<reference evidence="1" key="1">
    <citation type="submission" date="2022-05" db="EMBL/GenBank/DDBJ databases">
        <authorList>
            <person name="Jo J.-H."/>
            <person name="Im W.-T."/>
        </authorList>
    </citation>
    <scope>NUCLEOTIDE SEQUENCE</scope>
    <source>
        <strain evidence="1">SE158</strain>
    </source>
</reference>
<proteinExistence type="predicted"/>
<protein>
    <recommendedName>
        <fullName evidence="3">IstB-like ATP-binding protein domain-containing protein</fullName>
    </recommendedName>
</protein>
<organism evidence="1 2">
    <name type="scientific">Sphingomonas alba</name>
    <dbReference type="NCBI Taxonomy" id="2908208"/>
    <lineage>
        <taxon>Bacteria</taxon>
        <taxon>Pseudomonadati</taxon>
        <taxon>Pseudomonadota</taxon>
        <taxon>Alphaproteobacteria</taxon>
        <taxon>Sphingomonadales</taxon>
        <taxon>Sphingomonadaceae</taxon>
        <taxon>Sphingomonas</taxon>
    </lineage>
</organism>